<dbReference type="PRINTS" id="PR00410">
    <property type="entry name" value="PHEHYDRXLASE"/>
</dbReference>
<dbReference type="AlphaFoldDB" id="A0A2N9M4V5"/>
<dbReference type="GO" id="GO:0016491">
    <property type="term" value="F:oxidoreductase activity"/>
    <property type="evidence" value="ECO:0007669"/>
    <property type="project" value="InterPro"/>
</dbReference>
<dbReference type="PANTHER" id="PTHR47354:SF5">
    <property type="entry name" value="PROTEIN RFBI"/>
    <property type="match status" value="1"/>
</dbReference>
<organism evidence="2 3">
    <name type="scientific">Candidatus Sulfuritelmatomonas gaucii</name>
    <dbReference type="NCBI Taxonomy" id="2043161"/>
    <lineage>
        <taxon>Bacteria</taxon>
        <taxon>Pseudomonadati</taxon>
        <taxon>Acidobacteriota</taxon>
        <taxon>Terriglobia</taxon>
        <taxon>Terriglobales</taxon>
        <taxon>Acidobacteriaceae</taxon>
        <taxon>Candidatus Sulfuritelmatomonas</taxon>
    </lineage>
</organism>
<proteinExistence type="predicted"/>
<evidence type="ECO:0000313" key="3">
    <source>
        <dbReference type="Proteomes" id="UP000239735"/>
    </source>
</evidence>
<dbReference type="Gene3D" id="3.40.50.80">
    <property type="entry name" value="Nucleotide-binding domain of ferredoxin-NADP reductase (FNR) module"/>
    <property type="match status" value="1"/>
</dbReference>
<dbReference type="PANTHER" id="PTHR47354">
    <property type="entry name" value="NADH OXIDOREDUCTASE HCR"/>
    <property type="match status" value="1"/>
</dbReference>
<feature type="domain" description="FAD-binding FR-type" evidence="1">
    <location>
        <begin position="8"/>
        <end position="110"/>
    </location>
</feature>
<dbReference type="PROSITE" id="PS51384">
    <property type="entry name" value="FAD_FR"/>
    <property type="match status" value="1"/>
</dbReference>
<dbReference type="CDD" id="cd00322">
    <property type="entry name" value="FNR_like"/>
    <property type="match status" value="1"/>
</dbReference>
<evidence type="ECO:0000259" key="1">
    <source>
        <dbReference type="PROSITE" id="PS51384"/>
    </source>
</evidence>
<sequence length="247" mass="27268">MAAEAVQMADQKSKLISREEVAEGTIAFHFERPSGFAFKAGQSADVTLIDPPDTDAEGNTRTFSIANPPFENELVFTTRMRDTAFKRSLKKVPLATGVKISSAAGSFTLHENPATSAVFLAGGIGITLFLSIVQQANHDRLPHKLYLFYSNRRPEDAAFLDILQTLETTNPNFRLICTMTEMSKSNKDWKGDTVLIDKEMLSRHLDDLQGPIYYIAGPPNMVAAMRQTLVGAGVEEDDIRSEEFAGY</sequence>
<dbReference type="InterPro" id="IPR001433">
    <property type="entry name" value="OxRdtase_FAD/NAD-bd"/>
</dbReference>
<protein>
    <submittedName>
        <fullName evidence="2">Flavodoxin reductase family protein</fullName>
    </submittedName>
</protein>
<dbReference type="InterPro" id="IPR039261">
    <property type="entry name" value="FNR_nucleotide-bd"/>
</dbReference>
<dbReference type="SUPFAM" id="SSF52343">
    <property type="entry name" value="Ferredoxin reductase-like, C-terminal NADP-linked domain"/>
    <property type="match status" value="1"/>
</dbReference>
<gene>
    <name evidence="2" type="ORF">SBA5_790011</name>
</gene>
<name>A0A2N9M4V5_9BACT</name>
<accession>A0A2N9M4V5</accession>
<dbReference type="InterPro" id="IPR050415">
    <property type="entry name" value="MRET"/>
</dbReference>
<dbReference type="EMBL" id="OKRB01000140">
    <property type="protein sequence ID" value="SPE30468.1"/>
    <property type="molecule type" value="Genomic_DNA"/>
</dbReference>
<dbReference type="InterPro" id="IPR017927">
    <property type="entry name" value="FAD-bd_FR_type"/>
</dbReference>
<evidence type="ECO:0000313" key="2">
    <source>
        <dbReference type="EMBL" id="SPE30468.1"/>
    </source>
</evidence>
<dbReference type="InterPro" id="IPR017938">
    <property type="entry name" value="Riboflavin_synthase-like_b-brl"/>
</dbReference>
<reference evidence="3" key="1">
    <citation type="submission" date="2018-02" db="EMBL/GenBank/DDBJ databases">
        <authorList>
            <person name="Hausmann B."/>
        </authorList>
    </citation>
    <scope>NUCLEOTIDE SEQUENCE [LARGE SCALE GENOMIC DNA]</scope>
    <source>
        <strain evidence="3">Peat soil MAG SbA5</strain>
    </source>
</reference>
<dbReference type="Proteomes" id="UP000239735">
    <property type="component" value="Unassembled WGS sequence"/>
</dbReference>
<dbReference type="Gene3D" id="2.40.30.10">
    <property type="entry name" value="Translation factors"/>
    <property type="match status" value="1"/>
</dbReference>
<dbReference type="Pfam" id="PF00175">
    <property type="entry name" value="NAD_binding_1"/>
    <property type="match status" value="1"/>
</dbReference>
<dbReference type="SUPFAM" id="SSF63380">
    <property type="entry name" value="Riboflavin synthase domain-like"/>
    <property type="match status" value="1"/>
</dbReference>